<comment type="caution">
    <text evidence="2">The sequence shown here is derived from an EMBL/GenBank/DDBJ whole genome shotgun (WGS) entry which is preliminary data.</text>
</comment>
<accession>A0A973WXA3</accession>
<name>A0A973WXA3_9BRAD</name>
<reference evidence="2" key="1">
    <citation type="submission" date="2020-06" db="EMBL/GenBank/DDBJ databases">
        <title>Whole Genome Sequence of Bradyrhizobium sp. Strain 66S1MB.</title>
        <authorList>
            <person name="Bromfield E."/>
            <person name="Cloutier S."/>
        </authorList>
    </citation>
    <scope>NUCLEOTIDE SEQUENCE</scope>
    <source>
        <strain evidence="2">66S1MB</strain>
    </source>
</reference>
<dbReference type="AlphaFoldDB" id="A0A973WXA3"/>
<keyword evidence="1" id="KW-0472">Membrane</keyword>
<proteinExistence type="predicted"/>
<dbReference type="EMBL" id="JABWSX010000001">
    <property type="protein sequence ID" value="NVL10961.1"/>
    <property type="molecule type" value="Genomic_DNA"/>
</dbReference>
<keyword evidence="1" id="KW-1133">Transmembrane helix</keyword>
<protein>
    <submittedName>
        <fullName evidence="2">Uncharacterized protein</fullName>
    </submittedName>
</protein>
<dbReference type="RefSeq" id="WP_176533991.1">
    <property type="nucleotide sequence ID" value="NZ_CP088022.1"/>
</dbReference>
<organism evidence="2">
    <name type="scientific">Bradyrhizobium quebecense</name>
    <dbReference type="NCBI Taxonomy" id="2748629"/>
    <lineage>
        <taxon>Bacteria</taxon>
        <taxon>Pseudomonadati</taxon>
        <taxon>Pseudomonadota</taxon>
        <taxon>Alphaproteobacteria</taxon>
        <taxon>Hyphomicrobiales</taxon>
        <taxon>Nitrobacteraceae</taxon>
        <taxon>Bradyrhizobium</taxon>
    </lineage>
</organism>
<keyword evidence="1" id="KW-0812">Transmembrane</keyword>
<sequence>MTQAEVWDLLLKAAGLFGGIGALTVAAAAFVSKLVADRSIESHKAELGRETEKLKGELAKKTETHKLNLKKREILFQKEIEAASAFIALHRTIEPELNPRVLWEEAMVAAALDLAGIEQKLRDYVAMFGAALSSENRREIDVCMILAARHKFADQKDAQAIDKAAVVAHDVLTSLGEIERRFLDELRS</sequence>
<feature type="transmembrane region" description="Helical" evidence="1">
    <location>
        <begin position="16"/>
        <end position="36"/>
    </location>
</feature>
<evidence type="ECO:0000313" key="2">
    <source>
        <dbReference type="EMBL" id="NVL10961.1"/>
    </source>
</evidence>
<gene>
    <name evidence="2" type="ORF">HU230_36005</name>
</gene>
<evidence type="ECO:0000256" key="1">
    <source>
        <dbReference type="SAM" id="Phobius"/>
    </source>
</evidence>